<accession>A0A0F9EXE8</accession>
<protein>
    <submittedName>
        <fullName evidence="2">Uncharacterized protein</fullName>
    </submittedName>
</protein>
<keyword evidence="1" id="KW-1133">Transmembrane helix</keyword>
<keyword evidence="1" id="KW-0812">Transmembrane</keyword>
<reference evidence="2" key="1">
    <citation type="journal article" date="2015" name="Nature">
        <title>Complex archaea that bridge the gap between prokaryotes and eukaryotes.</title>
        <authorList>
            <person name="Spang A."/>
            <person name="Saw J.H."/>
            <person name="Jorgensen S.L."/>
            <person name="Zaremba-Niedzwiedzka K."/>
            <person name="Martijn J."/>
            <person name="Lind A.E."/>
            <person name="van Eijk R."/>
            <person name="Schleper C."/>
            <person name="Guy L."/>
            <person name="Ettema T.J."/>
        </authorList>
    </citation>
    <scope>NUCLEOTIDE SEQUENCE</scope>
</reference>
<gene>
    <name evidence="2" type="ORF">LCGC14_2313240</name>
</gene>
<sequence length="51" mass="5789">MPSLLITGLIVMVLFGGSLYIFIRLVMKESKKFSEKGKSGHIKQLNKLRTH</sequence>
<keyword evidence="1" id="KW-0472">Membrane</keyword>
<dbReference type="AlphaFoldDB" id="A0A0F9EXE8"/>
<proteinExistence type="predicted"/>
<dbReference type="EMBL" id="LAZR01032877">
    <property type="protein sequence ID" value="KKL49660.1"/>
    <property type="molecule type" value="Genomic_DNA"/>
</dbReference>
<name>A0A0F9EXE8_9ZZZZ</name>
<feature type="transmembrane region" description="Helical" evidence="1">
    <location>
        <begin position="6"/>
        <end position="26"/>
    </location>
</feature>
<organism evidence="2">
    <name type="scientific">marine sediment metagenome</name>
    <dbReference type="NCBI Taxonomy" id="412755"/>
    <lineage>
        <taxon>unclassified sequences</taxon>
        <taxon>metagenomes</taxon>
        <taxon>ecological metagenomes</taxon>
    </lineage>
</organism>
<evidence type="ECO:0000313" key="2">
    <source>
        <dbReference type="EMBL" id="KKL49660.1"/>
    </source>
</evidence>
<evidence type="ECO:0000256" key="1">
    <source>
        <dbReference type="SAM" id="Phobius"/>
    </source>
</evidence>
<comment type="caution">
    <text evidence="2">The sequence shown here is derived from an EMBL/GenBank/DDBJ whole genome shotgun (WGS) entry which is preliminary data.</text>
</comment>